<evidence type="ECO:0000256" key="5">
    <source>
        <dbReference type="SAM" id="SignalP"/>
    </source>
</evidence>
<dbReference type="GO" id="GO:0045144">
    <property type="term" value="P:meiotic sister chromatid segregation"/>
    <property type="evidence" value="ECO:0007669"/>
    <property type="project" value="InterPro"/>
</dbReference>
<feature type="coiled-coil region" evidence="3">
    <location>
        <begin position="105"/>
        <end position="132"/>
    </location>
</feature>
<feature type="compositionally biased region" description="Low complexity" evidence="4">
    <location>
        <begin position="265"/>
        <end position="280"/>
    </location>
</feature>
<reference evidence="7 8" key="1">
    <citation type="submission" date="2024-01" db="EMBL/GenBank/DDBJ databases">
        <title>The genomes of 5 underutilized Papilionoideae crops provide insights into root nodulation and disease resistanc.</title>
        <authorList>
            <person name="Jiang F."/>
        </authorList>
    </citation>
    <scope>NUCLEOTIDE SEQUENCE [LARGE SCALE GENOMIC DNA]</scope>
    <source>
        <strain evidence="7">DUOXIRENSHENG_FW03</strain>
        <tissue evidence="7">Leaves</tissue>
    </source>
</reference>
<dbReference type="GO" id="GO:0034090">
    <property type="term" value="P:maintenance of meiotic sister chromatid cohesion"/>
    <property type="evidence" value="ECO:0007669"/>
    <property type="project" value="InterPro"/>
</dbReference>
<dbReference type="InterPro" id="IPR011515">
    <property type="entry name" value="Shugoshin_C"/>
</dbReference>
<dbReference type="AlphaFoldDB" id="A0AAN9SU99"/>
<dbReference type="EMBL" id="JAYMYS010000002">
    <property type="protein sequence ID" value="KAK7404795.1"/>
    <property type="molecule type" value="Genomic_DNA"/>
</dbReference>
<evidence type="ECO:0000256" key="3">
    <source>
        <dbReference type="SAM" id="Coils"/>
    </source>
</evidence>
<evidence type="ECO:0000256" key="4">
    <source>
        <dbReference type="SAM" id="MobiDB-lite"/>
    </source>
</evidence>
<feature type="domain" description="Shugoshin C-terminal" evidence="6">
    <location>
        <begin position="288"/>
        <end position="312"/>
    </location>
</feature>
<dbReference type="PANTHER" id="PTHR34373:SF8">
    <property type="entry name" value="SHUGOSHIN"/>
    <property type="match status" value="1"/>
</dbReference>
<sequence>MKSLLLFFYGFVFLPPHSISFVSSLSNPNLQSINSMSVRTEKMAKKSIGSLMRKKLSDITNNSHSHSHSQHLHTLPSQSDNNSIQQLLKERTALIQLLAERNKIIEASGTELQRLRADVKKLQLQNWNLAQSNSHMLAELNMGKERIKTLQHEILWRAALIKGKTQEQVEIDIEKYPTLPQLQKGGEKAGQPSPKTSNDKQQNRRRRIRSKSTGSSTASKNTSKDNRRRLRRHSTMVKTHEHEPLENLFELEDATYLVMQSGPNMMRSPSSESENSVSRNETPRCSFGRPLRRAVQKVHSYKEIPVNVKMRRLD</sequence>
<evidence type="ECO:0000313" key="8">
    <source>
        <dbReference type="Proteomes" id="UP001386955"/>
    </source>
</evidence>
<feature type="region of interest" description="Disordered" evidence="4">
    <location>
        <begin position="59"/>
        <end position="81"/>
    </location>
</feature>
<keyword evidence="2" id="KW-0159">Chromosome partition</keyword>
<comment type="similarity">
    <text evidence="1">Belongs to the shugoshin family.</text>
</comment>
<proteinExistence type="inferred from homology"/>
<protein>
    <recommendedName>
        <fullName evidence="6">Shugoshin C-terminal domain-containing protein</fullName>
    </recommendedName>
</protein>
<dbReference type="Pfam" id="PF07557">
    <property type="entry name" value="Shugoshin_C"/>
    <property type="match status" value="1"/>
</dbReference>
<keyword evidence="5" id="KW-0732">Signal</keyword>
<dbReference type="GO" id="GO:0005634">
    <property type="term" value="C:nucleus"/>
    <property type="evidence" value="ECO:0007669"/>
    <property type="project" value="InterPro"/>
</dbReference>
<feature type="signal peptide" evidence="5">
    <location>
        <begin position="1"/>
        <end position="20"/>
    </location>
</feature>
<dbReference type="PANTHER" id="PTHR34373">
    <property type="entry name" value="SHUGOSHIN 2"/>
    <property type="match status" value="1"/>
</dbReference>
<comment type="caution">
    <text evidence="7">The sequence shown here is derived from an EMBL/GenBank/DDBJ whole genome shotgun (WGS) entry which is preliminary data.</text>
</comment>
<gene>
    <name evidence="7" type="ORF">VNO78_05754</name>
</gene>
<feature type="compositionally biased region" description="Basic residues" evidence="4">
    <location>
        <begin position="226"/>
        <end position="235"/>
    </location>
</feature>
<evidence type="ECO:0000256" key="2">
    <source>
        <dbReference type="ARBA" id="ARBA00022829"/>
    </source>
</evidence>
<dbReference type="GO" id="GO:0000775">
    <property type="term" value="C:chromosome, centromeric region"/>
    <property type="evidence" value="ECO:0007669"/>
    <property type="project" value="InterPro"/>
</dbReference>
<dbReference type="InterPro" id="IPR044693">
    <property type="entry name" value="SGO_plant"/>
</dbReference>
<accession>A0AAN9SU99</accession>
<feature type="region of interest" description="Disordered" evidence="4">
    <location>
        <begin position="265"/>
        <end position="286"/>
    </location>
</feature>
<evidence type="ECO:0000256" key="1">
    <source>
        <dbReference type="ARBA" id="ARBA00010845"/>
    </source>
</evidence>
<dbReference type="Proteomes" id="UP001386955">
    <property type="component" value="Unassembled WGS sequence"/>
</dbReference>
<evidence type="ECO:0000313" key="7">
    <source>
        <dbReference type="EMBL" id="KAK7404795.1"/>
    </source>
</evidence>
<feature type="region of interest" description="Disordered" evidence="4">
    <location>
        <begin position="180"/>
        <end position="238"/>
    </location>
</feature>
<feature type="compositionally biased region" description="Polar residues" evidence="4">
    <location>
        <begin position="211"/>
        <end position="221"/>
    </location>
</feature>
<evidence type="ECO:0000259" key="6">
    <source>
        <dbReference type="Pfam" id="PF07557"/>
    </source>
</evidence>
<keyword evidence="8" id="KW-1185">Reference proteome</keyword>
<organism evidence="7 8">
    <name type="scientific">Psophocarpus tetragonolobus</name>
    <name type="common">Winged bean</name>
    <name type="synonym">Dolichos tetragonolobus</name>
    <dbReference type="NCBI Taxonomy" id="3891"/>
    <lineage>
        <taxon>Eukaryota</taxon>
        <taxon>Viridiplantae</taxon>
        <taxon>Streptophyta</taxon>
        <taxon>Embryophyta</taxon>
        <taxon>Tracheophyta</taxon>
        <taxon>Spermatophyta</taxon>
        <taxon>Magnoliopsida</taxon>
        <taxon>eudicotyledons</taxon>
        <taxon>Gunneridae</taxon>
        <taxon>Pentapetalae</taxon>
        <taxon>rosids</taxon>
        <taxon>fabids</taxon>
        <taxon>Fabales</taxon>
        <taxon>Fabaceae</taxon>
        <taxon>Papilionoideae</taxon>
        <taxon>50 kb inversion clade</taxon>
        <taxon>NPAAA clade</taxon>
        <taxon>indigoferoid/millettioid clade</taxon>
        <taxon>Phaseoleae</taxon>
        <taxon>Psophocarpus</taxon>
    </lineage>
</organism>
<feature type="chain" id="PRO_5042828617" description="Shugoshin C-terminal domain-containing protein" evidence="5">
    <location>
        <begin position="21"/>
        <end position="314"/>
    </location>
</feature>
<keyword evidence="3" id="KW-0175">Coiled coil</keyword>
<name>A0AAN9SU99_PSOTE</name>